<dbReference type="GeneID" id="85318189"/>
<protein>
    <recommendedName>
        <fullName evidence="5">K Homology domain-containing protein</fullName>
    </recommendedName>
</protein>
<feature type="domain" description="K Homology" evidence="5">
    <location>
        <begin position="399"/>
        <end position="466"/>
    </location>
</feature>
<dbReference type="Gene3D" id="3.30.310.210">
    <property type="match status" value="1"/>
</dbReference>
<feature type="coiled-coil region" evidence="3">
    <location>
        <begin position="621"/>
        <end position="648"/>
    </location>
</feature>
<dbReference type="CDD" id="cd22449">
    <property type="entry name" value="KH-I_ScSCP160_rpt4"/>
    <property type="match status" value="1"/>
</dbReference>
<evidence type="ECO:0000256" key="2">
    <source>
        <dbReference type="PROSITE-ProRule" id="PRU00117"/>
    </source>
</evidence>
<feature type="domain" description="K Homology" evidence="5">
    <location>
        <begin position="879"/>
        <end position="950"/>
    </location>
</feature>
<dbReference type="CDD" id="cd22408">
    <property type="entry name" value="KH-I_Vigilin_rpt4"/>
    <property type="match status" value="1"/>
</dbReference>
<evidence type="ECO:0000313" key="7">
    <source>
        <dbReference type="Proteomes" id="UP001172101"/>
    </source>
</evidence>
<feature type="domain" description="K Homology" evidence="5">
    <location>
        <begin position="304"/>
        <end position="394"/>
    </location>
</feature>
<feature type="region of interest" description="Disordered" evidence="4">
    <location>
        <begin position="108"/>
        <end position="144"/>
    </location>
</feature>
<sequence length="1299" mass="141946">MADHATATVEPSAASQLLQQHNAAGPHHVIVEEVEDEELRKPVTSAAPSEVEAKTSWVEPMSAKAAGKQKAQAPSGLDTQSHELFPELGGPKSKANAGVAPIWSVKNNANGKANGASSVNGTPRSSTPASGITTPTGPALQGPPTLNIPGRNIETLFLEPQHVLPRNQLKRPLSDIIKDLNRKSRANVNMSTTGNGRLRFEATGPQDVAQQALKDLVYQIGTKQSIKVPIPQSARAHIIGKGGSTIKSLQEKSGARIQLPKVDESQGPVEDDDDSMIDVIVEGNALSAATARNAILKIAGERAANVNSRLKDIPAEFYPFLAGPKNSLVHKLEEDKGVQIRVPPHHAWSSQPPTVPASGERPVFAPSSNENPIHLAGERTAVQAARAELERRAEELRRQLALEQLSIQRGRHQFIIGDRGIPVDEFFEDTGCTIILPNDEDDDIVTIIGPPSQVQAGLEKAMDLAMNMQCSNIDISRFHRQAPGGASAHARNVTRYLRQRKEIERLEKLYNVHFNTPFSNEGALPWELYSRDGKDAIRAQSEIRGLMDGHPPSRISTVPVDPFFHQHLRSEVIPRVRQDYRVQLVMPEASDIDAPVLLVYEGPSSPDSYEIPRAQPSQADVGEMQKYLEEAQRHIQDLLSQQESLTEASIDVPQKFHDKLRKFIKKEQENRAANQIPVRVSNRGTTVNFRGPSSAVQSLAEKCVAFLEQEKEDEKERGFTLEFEFPQKFANHLIGKGGSNIRELRDKFDVDIQVNDGKVELKGPKAKAEAAKTHILALGRQLQDEVTHILKIDPKFHRELIGAQGAQINRLQTRYKVLIFFPRTAKSGKDDESVAEGSSDPGKPRRQQAPDEVIVRGPKRGADEARDELLSLLQYLKDTSFTATVSVQQKQLPSLIGSGGAVMDQFRQATGAKIDIPSARDTVDGLVDILIKGTKAQVAAAKKAIEEKKAIFDDTVVKTIDVDRKYHKTLIGAGGSNLRDIVVKAGGSDDRRELARTIQFPKQDTDGNTIKVEGRSDVVDKIVAHIQAFVSQRESQVAEVLEVAPEKHRSLIGRGGDIKRSLESQFKVSIDVPRQGSGHTGVKITGQSGDVEKAKTHIQSLVKEQQGETVQVPRAMHHTVANNGQFFRKLKSDCQVTVDHAGHSIPPKLAAPSNARVNGGALPLITDDTDAATDVHSWNVLESTSAEEGEIPWVLRGSPENIEKAKKAIDAALEQSMNQTATGYLILPDPKTYRYVIGQGGSKVNSIRKQSGTKITVPRDQNKGEAIEVIGTKEGVEKAKDLILAAVREGINSSRALRD</sequence>
<keyword evidence="3" id="KW-0175">Coiled coil</keyword>
<dbReference type="GO" id="GO:0005737">
    <property type="term" value="C:cytoplasm"/>
    <property type="evidence" value="ECO:0007669"/>
    <property type="project" value="TreeGrafter"/>
</dbReference>
<dbReference type="InterPro" id="IPR054548">
    <property type="entry name" value="SCP160-like_KH"/>
</dbReference>
<feature type="domain" description="K Homology" evidence="5">
    <location>
        <begin position="1035"/>
        <end position="1103"/>
    </location>
</feature>
<dbReference type="Pfam" id="PF00013">
    <property type="entry name" value="KH_1"/>
    <property type="match status" value="8"/>
</dbReference>
<feature type="coiled-coil region" evidence="3">
    <location>
        <begin position="379"/>
        <end position="406"/>
    </location>
</feature>
<organism evidence="6 7">
    <name type="scientific">Lasiosphaeria miniovina</name>
    <dbReference type="NCBI Taxonomy" id="1954250"/>
    <lineage>
        <taxon>Eukaryota</taxon>
        <taxon>Fungi</taxon>
        <taxon>Dikarya</taxon>
        <taxon>Ascomycota</taxon>
        <taxon>Pezizomycotina</taxon>
        <taxon>Sordariomycetes</taxon>
        <taxon>Sordariomycetidae</taxon>
        <taxon>Sordariales</taxon>
        <taxon>Lasiosphaeriaceae</taxon>
        <taxon>Lasiosphaeria</taxon>
    </lineage>
</organism>
<keyword evidence="2" id="KW-0694">RNA-binding</keyword>
<dbReference type="RefSeq" id="XP_060293068.1">
    <property type="nucleotide sequence ID" value="XM_060434919.1"/>
</dbReference>
<evidence type="ECO:0000313" key="6">
    <source>
        <dbReference type="EMBL" id="KAK0709764.1"/>
    </source>
</evidence>
<name>A0AA40A5M6_9PEZI</name>
<evidence type="ECO:0000256" key="1">
    <source>
        <dbReference type="ARBA" id="ARBA00022737"/>
    </source>
</evidence>
<dbReference type="CDD" id="cd02394">
    <property type="entry name" value="KH-I_Vigilin_rpt6"/>
    <property type="match status" value="1"/>
</dbReference>
<dbReference type="Proteomes" id="UP001172101">
    <property type="component" value="Unassembled WGS sequence"/>
</dbReference>
<evidence type="ECO:0000256" key="3">
    <source>
        <dbReference type="SAM" id="Coils"/>
    </source>
</evidence>
<gene>
    <name evidence="6" type="ORF">B0T26DRAFT_422482</name>
</gene>
<dbReference type="GO" id="GO:0003729">
    <property type="term" value="F:mRNA binding"/>
    <property type="evidence" value="ECO:0007669"/>
    <property type="project" value="TreeGrafter"/>
</dbReference>
<proteinExistence type="predicted"/>
<feature type="domain" description="K Homology" evidence="5">
    <location>
        <begin position="954"/>
        <end position="1031"/>
    </location>
</feature>
<feature type="compositionally biased region" description="Low complexity" evidence="4">
    <location>
        <begin position="108"/>
        <end position="121"/>
    </location>
</feature>
<feature type="region of interest" description="Disordered" evidence="4">
    <location>
        <begin position="35"/>
        <end position="95"/>
    </location>
</feature>
<accession>A0AA40A5M6</accession>
<feature type="domain" description="K Homology" evidence="5">
    <location>
        <begin position="1219"/>
        <end position="1288"/>
    </location>
</feature>
<dbReference type="PANTHER" id="PTHR10627:SF31">
    <property type="entry name" value="DODECA-SATELLITE-BINDING PROTEIN 1, ISOFORM A"/>
    <property type="match status" value="1"/>
</dbReference>
<evidence type="ECO:0000259" key="5">
    <source>
        <dbReference type="SMART" id="SM00322"/>
    </source>
</evidence>
<dbReference type="PROSITE" id="PS50084">
    <property type="entry name" value="KH_TYPE_1"/>
    <property type="match status" value="9"/>
</dbReference>
<comment type="caution">
    <text evidence="6">The sequence shown here is derived from an EMBL/GenBank/DDBJ whole genome shotgun (WGS) entry which is preliminary data.</text>
</comment>
<reference evidence="6" key="1">
    <citation type="submission" date="2023-06" db="EMBL/GenBank/DDBJ databases">
        <title>Genome-scale phylogeny and comparative genomics of the fungal order Sordariales.</title>
        <authorList>
            <consortium name="Lawrence Berkeley National Laboratory"/>
            <person name="Hensen N."/>
            <person name="Bonometti L."/>
            <person name="Westerberg I."/>
            <person name="Brannstrom I.O."/>
            <person name="Guillou S."/>
            <person name="Cros-Aarteil S."/>
            <person name="Calhoun S."/>
            <person name="Haridas S."/>
            <person name="Kuo A."/>
            <person name="Mondo S."/>
            <person name="Pangilinan J."/>
            <person name="Riley R."/>
            <person name="LaButti K."/>
            <person name="Andreopoulos B."/>
            <person name="Lipzen A."/>
            <person name="Chen C."/>
            <person name="Yanf M."/>
            <person name="Daum C."/>
            <person name="Ng V."/>
            <person name="Clum A."/>
            <person name="Steindorff A."/>
            <person name="Ohm R."/>
            <person name="Martin F."/>
            <person name="Silar P."/>
            <person name="Natvig D."/>
            <person name="Lalanne C."/>
            <person name="Gautier V."/>
            <person name="Ament-velasquez S.L."/>
            <person name="Kruys A."/>
            <person name="Hutchinson M.I."/>
            <person name="Powell A.J."/>
            <person name="Barry K."/>
            <person name="Miller A.N."/>
            <person name="Grigoriev I.V."/>
            <person name="Debuchy R."/>
            <person name="Gladieux P."/>
            <person name="Thoren M.H."/>
            <person name="Johannesson H."/>
        </authorList>
    </citation>
    <scope>NUCLEOTIDE SEQUENCE</scope>
    <source>
        <strain evidence="6">SMH2392-1A</strain>
    </source>
</reference>
<dbReference type="EMBL" id="JAUIRO010000006">
    <property type="protein sequence ID" value="KAK0709764.1"/>
    <property type="molecule type" value="Genomic_DNA"/>
</dbReference>
<feature type="domain" description="K Homology" evidence="5">
    <location>
        <begin position="784"/>
        <end position="874"/>
    </location>
</feature>
<dbReference type="InterPro" id="IPR004087">
    <property type="entry name" value="KH_dom"/>
</dbReference>
<dbReference type="CDD" id="cd22407">
    <property type="entry name" value="KH-I_Vigilin_rpt3"/>
    <property type="match status" value="1"/>
</dbReference>
<dbReference type="InterPro" id="IPR004088">
    <property type="entry name" value="KH_dom_type_1"/>
</dbReference>
<dbReference type="Pfam" id="PF22952">
    <property type="entry name" value="KH_11"/>
    <property type="match status" value="1"/>
</dbReference>
<feature type="domain" description="K Homology" evidence="5">
    <location>
        <begin position="222"/>
        <end position="300"/>
    </location>
</feature>
<keyword evidence="1" id="KW-0677">Repeat</keyword>
<feature type="domain" description="K Homology" evidence="5">
    <location>
        <begin position="717"/>
        <end position="780"/>
    </location>
</feature>
<dbReference type="SUPFAM" id="SSF54791">
    <property type="entry name" value="Eukaryotic type KH-domain (KH-domain type I)"/>
    <property type="match status" value="8"/>
</dbReference>
<feature type="region of interest" description="Disordered" evidence="4">
    <location>
        <begin position="828"/>
        <end position="860"/>
    </location>
</feature>
<dbReference type="PANTHER" id="PTHR10627">
    <property type="entry name" value="SCP160"/>
    <property type="match status" value="1"/>
</dbReference>
<dbReference type="SMART" id="SM00322">
    <property type="entry name" value="KH"/>
    <property type="match status" value="10"/>
</dbReference>
<dbReference type="CDD" id="cd22450">
    <property type="entry name" value="KH-I_ScSCP160_rpt5"/>
    <property type="match status" value="1"/>
</dbReference>
<feature type="region of interest" description="Disordered" evidence="4">
    <location>
        <begin position="345"/>
        <end position="371"/>
    </location>
</feature>
<feature type="compositionally biased region" description="Low complexity" evidence="4">
    <location>
        <begin position="63"/>
        <end position="73"/>
    </location>
</feature>
<dbReference type="InterPro" id="IPR036612">
    <property type="entry name" value="KH_dom_type_1_sf"/>
</dbReference>
<feature type="domain" description="K Homology" evidence="5">
    <location>
        <begin position="1104"/>
        <end position="1214"/>
    </location>
</feature>
<evidence type="ECO:0000256" key="4">
    <source>
        <dbReference type="SAM" id="MobiDB-lite"/>
    </source>
</evidence>
<keyword evidence="7" id="KW-1185">Reference proteome</keyword>
<dbReference type="CDD" id="cd22448">
    <property type="entry name" value="KH-I_ScSCP160_rpt3"/>
    <property type="match status" value="1"/>
</dbReference>
<feature type="compositionally biased region" description="Polar residues" evidence="4">
    <location>
        <begin position="122"/>
        <end position="136"/>
    </location>
</feature>
<dbReference type="Gene3D" id="3.30.1370.10">
    <property type="entry name" value="K Homology domain, type 1"/>
    <property type="match status" value="8"/>
</dbReference>